<dbReference type="AlphaFoldDB" id="A0A9W8JQJ7"/>
<evidence type="ECO:0000313" key="2">
    <source>
        <dbReference type="Proteomes" id="UP001148786"/>
    </source>
</evidence>
<comment type="caution">
    <text evidence="1">The sequence shown here is derived from an EMBL/GenBank/DDBJ whole genome shotgun (WGS) entry which is preliminary data.</text>
</comment>
<keyword evidence="2" id="KW-1185">Reference proteome</keyword>
<accession>A0A9W8JQJ7</accession>
<organism evidence="1 2">
    <name type="scientific">Agrocybe chaxingu</name>
    <dbReference type="NCBI Taxonomy" id="84603"/>
    <lineage>
        <taxon>Eukaryota</taxon>
        <taxon>Fungi</taxon>
        <taxon>Dikarya</taxon>
        <taxon>Basidiomycota</taxon>
        <taxon>Agaricomycotina</taxon>
        <taxon>Agaricomycetes</taxon>
        <taxon>Agaricomycetidae</taxon>
        <taxon>Agaricales</taxon>
        <taxon>Agaricineae</taxon>
        <taxon>Strophariaceae</taxon>
        <taxon>Agrocybe</taxon>
    </lineage>
</organism>
<reference evidence="1" key="1">
    <citation type="submission" date="2022-07" db="EMBL/GenBank/DDBJ databases">
        <title>Genome Sequence of Agrocybe chaxingu.</title>
        <authorList>
            <person name="Buettner E."/>
        </authorList>
    </citation>
    <scope>NUCLEOTIDE SEQUENCE</scope>
    <source>
        <strain evidence="1">MP-N11</strain>
    </source>
</reference>
<dbReference type="OrthoDB" id="2507450at2759"/>
<name>A0A9W8JQJ7_9AGAR</name>
<gene>
    <name evidence="1" type="ORF">NLJ89_g12410</name>
</gene>
<sequence length="70" mass="7294">MGGAYERATQNFANDAVIDNQGNVVSGVLPATGAGGIGNFGRCSTPEIEFGVGFDGRRESSFQPKDKGRN</sequence>
<proteinExistence type="predicted"/>
<protein>
    <submittedName>
        <fullName evidence="1">Uncharacterized protein</fullName>
    </submittedName>
</protein>
<dbReference type="Proteomes" id="UP001148786">
    <property type="component" value="Unassembled WGS sequence"/>
</dbReference>
<evidence type="ECO:0000313" key="1">
    <source>
        <dbReference type="EMBL" id="KAJ3477579.1"/>
    </source>
</evidence>
<dbReference type="EMBL" id="JANKHO010004294">
    <property type="protein sequence ID" value="KAJ3477579.1"/>
    <property type="molecule type" value="Genomic_DNA"/>
</dbReference>